<dbReference type="AlphaFoldDB" id="A0A9X1YJ10"/>
<dbReference type="HAMAP" id="MF_01820">
    <property type="entry name" value="GTPase_RsgA"/>
    <property type="match status" value="1"/>
</dbReference>
<organism evidence="6 7">
    <name type="scientific">Scleromatobacter humisilvae</name>
    <dbReference type="NCBI Taxonomy" id="2897159"/>
    <lineage>
        <taxon>Bacteria</taxon>
        <taxon>Pseudomonadati</taxon>
        <taxon>Pseudomonadota</taxon>
        <taxon>Betaproteobacteria</taxon>
        <taxon>Burkholderiales</taxon>
        <taxon>Sphaerotilaceae</taxon>
        <taxon>Scleromatobacter</taxon>
    </lineage>
</organism>
<comment type="similarity">
    <text evidence="3">Belongs to the TRAFAC class YlqF/YawG GTPase family. RsgA subfamily.</text>
</comment>
<dbReference type="InterPro" id="IPR027417">
    <property type="entry name" value="P-loop_NTPase"/>
</dbReference>
<feature type="binding site" evidence="3">
    <location>
        <position position="262"/>
    </location>
    <ligand>
        <name>Zn(2+)</name>
        <dbReference type="ChEBI" id="CHEBI:29105"/>
    </ligand>
</feature>
<dbReference type="InterPro" id="IPR004881">
    <property type="entry name" value="Ribosome_biogen_GTPase_RsgA"/>
</dbReference>
<keyword evidence="3" id="KW-0862">Zinc</keyword>
<keyword evidence="3" id="KW-0963">Cytoplasm</keyword>
<dbReference type="Pfam" id="PF03193">
    <property type="entry name" value="RsgA_GTPase"/>
    <property type="match status" value="1"/>
</dbReference>
<comment type="caution">
    <text evidence="6">The sequence shown here is derived from an EMBL/GenBank/DDBJ whole genome shotgun (WGS) entry which is preliminary data.</text>
</comment>
<reference evidence="6" key="1">
    <citation type="submission" date="2021-11" db="EMBL/GenBank/DDBJ databases">
        <title>BS-T2-15 a new species belonging to the Comamonadaceae family isolated from the soil of a French oak forest.</title>
        <authorList>
            <person name="Mieszkin S."/>
            <person name="Alain K."/>
        </authorList>
    </citation>
    <scope>NUCLEOTIDE SEQUENCE</scope>
    <source>
        <strain evidence="6">BS-T2-15</strain>
    </source>
</reference>
<dbReference type="GO" id="GO:0005525">
    <property type="term" value="F:GTP binding"/>
    <property type="evidence" value="ECO:0007669"/>
    <property type="project" value="UniProtKB-UniRule"/>
</dbReference>
<proteinExistence type="inferred from homology"/>
<comment type="function">
    <text evidence="3">One of several proteins that assist in the late maturation steps of the functional core of the 30S ribosomal subunit. Helps release RbfA from mature subunits. May play a role in the assembly of ribosomal proteins into the subunit. Circularly permuted GTPase that catalyzes slow GTP hydrolysis, GTPase activity is stimulated by the 30S ribosomal subunit.</text>
</comment>
<feature type="binding site" evidence="3">
    <location>
        <position position="269"/>
    </location>
    <ligand>
        <name>Zn(2+)</name>
        <dbReference type="ChEBI" id="CHEBI:29105"/>
    </ligand>
</feature>
<dbReference type="Gene3D" id="2.40.50.140">
    <property type="entry name" value="Nucleic acid-binding proteins"/>
    <property type="match status" value="1"/>
</dbReference>
<dbReference type="GO" id="GO:0042274">
    <property type="term" value="P:ribosomal small subunit biogenesis"/>
    <property type="evidence" value="ECO:0007669"/>
    <property type="project" value="UniProtKB-UniRule"/>
</dbReference>
<dbReference type="PANTHER" id="PTHR32120:SF11">
    <property type="entry name" value="SMALL RIBOSOMAL SUBUNIT BIOGENESIS GTPASE RSGA 1, MITOCHONDRIAL-RELATED"/>
    <property type="match status" value="1"/>
</dbReference>
<feature type="binding site" evidence="3">
    <location>
        <position position="275"/>
    </location>
    <ligand>
        <name>Zn(2+)</name>
        <dbReference type="ChEBI" id="CHEBI:29105"/>
    </ligand>
</feature>
<dbReference type="PROSITE" id="PS51721">
    <property type="entry name" value="G_CP"/>
    <property type="match status" value="1"/>
</dbReference>
<dbReference type="PANTHER" id="PTHR32120">
    <property type="entry name" value="SMALL RIBOSOMAL SUBUNIT BIOGENESIS GTPASE RSGA"/>
    <property type="match status" value="1"/>
</dbReference>
<accession>A0A9X1YJ10</accession>
<dbReference type="CDD" id="cd01854">
    <property type="entry name" value="YjeQ_EngC"/>
    <property type="match status" value="1"/>
</dbReference>
<dbReference type="InterPro" id="IPR030378">
    <property type="entry name" value="G_CP_dom"/>
</dbReference>
<dbReference type="PROSITE" id="PS50936">
    <property type="entry name" value="ENGC_GTPASE"/>
    <property type="match status" value="1"/>
</dbReference>
<dbReference type="Gene3D" id="1.10.40.50">
    <property type="entry name" value="Probable gtpase engc, domain 3"/>
    <property type="match status" value="1"/>
</dbReference>
<evidence type="ECO:0000256" key="1">
    <source>
        <dbReference type="ARBA" id="ARBA00022741"/>
    </source>
</evidence>
<sequence length="308" mass="33655">MSARGAPASSPHALARVVGVHGRHSVIETADGTRMLAHGRGKKSEVIVGDHVRWQVSGDEGVIESFEPRTSLLKRQDEWRSKNFAANIDLLLIMVATDPPYSESQLARALIAAEDGRIAVKIVLNKIDLPEAAAARERLAPYRRMGYDVLEVAVKTDPAGTRAVFDPLLEGKTTLVLGPSGMGKSTLVNLLVPHADAQVGEISKALKSGKHTTTTTTWYWLDDDRRSALIDSPGFQEFGIHHIKSAELGSLMLDYGMYLGDCKFANCTHRHEPSCGVRAAIARGDISPSRERIYEELMGELERAASRH</sequence>
<dbReference type="SUPFAM" id="SSF52540">
    <property type="entry name" value="P-loop containing nucleoside triphosphate hydrolases"/>
    <property type="match status" value="1"/>
</dbReference>
<feature type="binding site" evidence="3">
    <location>
        <begin position="178"/>
        <end position="186"/>
    </location>
    <ligand>
        <name>GTP</name>
        <dbReference type="ChEBI" id="CHEBI:37565"/>
    </ligand>
</feature>
<dbReference type="Gene3D" id="3.40.50.300">
    <property type="entry name" value="P-loop containing nucleotide triphosphate hydrolases"/>
    <property type="match status" value="1"/>
</dbReference>
<feature type="binding site" evidence="3">
    <location>
        <position position="267"/>
    </location>
    <ligand>
        <name>Zn(2+)</name>
        <dbReference type="ChEBI" id="CHEBI:29105"/>
    </ligand>
</feature>
<keyword evidence="7" id="KW-1185">Reference proteome</keyword>
<comment type="cofactor">
    <cofactor evidence="3">
        <name>Zn(2+)</name>
        <dbReference type="ChEBI" id="CHEBI:29105"/>
    </cofactor>
    <text evidence="3">Binds 1 zinc ion per subunit.</text>
</comment>
<feature type="binding site" evidence="3">
    <location>
        <begin position="125"/>
        <end position="128"/>
    </location>
    <ligand>
        <name>GTP</name>
        <dbReference type="ChEBI" id="CHEBI:37565"/>
    </ligand>
</feature>
<gene>
    <name evidence="3 6" type="primary">rsgA</name>
    <name evidence="6" type="ORF">LPC04_15175</name>
</gene>
<feature type="domain" description="CP-type G" evidence="5">
    <location>
        <begin position="75"/>
        <end position="238"/>
    </location>
</feature>
<dbReference type="EC" id="3.6.1.-" evidence="3"/>
<protein>
    <recommendedName>
        <fullName evidence="3">Small ribosomal subunit biogenesis GTPase RsgA</fullName>
        <ecNumber evidence="3">3.6.1.-</ecNumber>
    </recommendedName>
</protein>
<dbReference type="GO" id="GO:0046872">
    <property type="term" value="F:metal ion binding"/>
    <property type="evidence" value="ECO:0007669"/>
    <property type="project" value="UniProtKB-KW"/>
</dbReference>
<evidence type="ECO:0000259" key="4">
    <source>
        <dbReference type="PROSITE" id="PS50936"/>
    </source>
</evidence>
<feature type="domain" description="EngC GTPase" evidence="4">
    <location>
        <begin position="86"/>
        <end position="236"/>
    </location>
</feature>
<keyword evidence="3" id="KW-0699">rRNA-binding</keyword>
<keyword evidence="3" id="KW-0378">Hydrolase</keyword>
<dbReference type="GO" id="GO:0019843">
    <property type="term" value="F:rRNA binding"/>
    <property type="evidence" value="ECO:0007669"/>
    <property type="project" value="UniProtKB-KW"/>
</dbReference>
<dbReference type="NCBIfam" id="TIGR00157">
    <property type="entry name" value="ribosome small subunit-dependent GTPase A"/>
    <property type="match status" value="1"/>
</dbReference>
<dbReference type="Proteomes" id="UP001139353">
    <property type="component" value="Unassembled WGS sequence"/>
</dbReference>
<dbReference type="GO" id="GO:0003924">
    <property type="term" value="F:GTPase activity"/>
    <property type="evidence" value="ECO:0007669"/>
    <property type="project" value="UniProtKB-UniRule"/>
</dbReference>
<dbReference type="InterPro" id="IPR010914">
    <property type="entry name" value="RsgA_GTPase_dom"/>
</dbReference>
<keyword evidence="3" id="KW-0694">RNA-binding</keyword>
<dbReference type="EMBL" id="JAJLJH010000003">
    <property type="protein sequence ID" value="MCK9687053.1"/>
    <property type="molecule type" value="Genomic_DNA"/>
</dbReference>
<keyword evidence="3" id="KW-0690">Ribosome biogenesis</keyword>
<keyword evidence="3" id="KW-0479">Metal-binding</keyword>
<dbReference type="InterPro" id="IPR012340">
    <property type="entry name" value="NA-bd_OB-fold"/>
</dbReference>
<dbReference type="GO" id="GO:0005737">
    <property type="term" value="C:cytoplasm"/>
    <property type="evidence" value="ECO:0007669"/>
    <property type="project" value="UniProtKB-SubCell"/>
</dbReference>
<keyword evidence="2 3" id="KW-0342">GTP-binding</keyword>
<evidence type="ECO:0000256" key="2">
    <source>
        <dbReference type="ARBA" id="ARBA00023134"/>
    </source>
</evidence>
<keyword evidence="1 3" id="KW-0547">Nucleotide-binding</keyword>
<comment type="subcellular location">
    <subcellularLocation>
        <location evidence="3">Cytoplasm</location>
    </subcellularLocation>
</comment>
<evidence type="ECO:0000256" key="3">
    <source>
        <dbReference type="HAMAP-Rule" id="MF_01820"/>
    </source>
</evidence>
<evidence type="ECO:0000259" key="5">
    <source>
        <dbReference type="PROSITE" id="PS51721"/>
    </source>
</evidence>
<comment type="subunit">
    <text evidence="3">Monomer. Associates with 30S ribosomal subunit, binds 16S rRNA.</text>
</comment>
<evidence type="ECO:0000313" key="6">
    <source>
        <dbReference type="EMBL" id="MCK9687053.1"/>
    </source>
</evidence>
<evidence type="ECO:0000313" key="7">
    <source>
        <dbReference type="Proteomes" id="UP001139353"/>
    </source>
</evidence>
<name>A0A9X1YJ10_9BURK</name>